<feature type="compositionally biased region" description="Polar residues" evidence="2">
    <location>
        <begin position="788"/>
        <end position="810"/>
    </location>
</feature>
<feature type="compositionally biased region" description="Low complexity" evidence="2">
    <location>
        <begin position="285"/>
        <end position="294"/>
    </location>
</feature>
<dbReference type="InterPro" id="IPR012677">
    <property type="entry name" value="Nucleotide-bd_a/b_plait_sf"/>
</dbReference>
<accession>A0AAW0RD15</accession>
<feature type="region of interest" description="Disordered" evidence="2">
    <location>
        <begin position="787"/>
        <end position="1050"/>
    </location>
</feature>
<evidence type="ECO:0000313" key="5">
    <source>
        <dbReference type="Proteomes" id="UP001392437"/>
    </source>
</evidence>
<sequence>MSSARNSMPDASGWGSQSYLAFEPPMEFFTQVPKEKPAHFSTRMGTRPRRDPDVLPCREIFPWGAAQIKVVADTIRTYCFPMFKHIQEPQSYYDLYNYWDSIDLWELGVQNLWNVLQYVYWETQRELPEMTAEVRICVEEWAGVLLEDHKRQMKLVDWIEDEHGDDILGAFQLEELKDLDGIDTYWLSVVRDVLKCARANIRRGTYYPPHATAHKPVPSSMADLEDNHGFAGSEWSFHTTARPPQHAVVACEDLGSESNERSATKDAYVVDGSSATATRARRNSTSETTSVSGGTLAATLDKNVLDTEMKVQKKTPKASTASWDVDDRQHMTRQKEEYPSSISHQNRLVVQPLTLRTIHVPSGSQLFSDKPPNASGSLCTPNEQPNSWYYPRNSLFQASHVNGMKASKGHQGLPQAQKRHLPSGTFVESGYGVSAAHLGANGLRAAITPTYDNGFARTSNYPEYSYAAARGPVFVKQGQNRAVKPQYHIPSPAPHYGVSRQLAPKHRRESTGVWSQMSNRHHLTTGHQQILSQQHSTQRHHNATSGWRPKPGGHAKPPSALGHWDNFEVDSAQVDSLRRLPPQPFGASSNRRDTVSSHHSVSFDPKCLNNQPRTANQQGCVACPCGFCEAKDRTLYVGPFNQGELSDPKSERKVKDAFSDFGEIEHVSMTKAGSAMFIKFKNFDSAHEAKRQLNGKIFDFCKHRITVNHAAGSQFFRPLHGNHQKRQNISTMNRSEAICEAHPAHMADKNVIQAPPRGHVDALLAKQHALVPGVDDVLNHMRYDDPVNETSQDSTSVLRSTMLPGQSEPTQRAFGDTEVTATNVDTGGVSNKPANDVQDMATPETPKTSDRAEACEAKLVGDIFNSDGGSDPPMDEQQQQSTSNQSSRTVTPTPVHGDQGSGSGRIPPTDNTSGQSSGNKQSDQSSGVEGHVLDYGTVRRYPNKKEDKDQPIPTDWASSPSGTAGDTCQITSHADVSPSRVSKSASIGQSVLSQDITLQETPPKNKNTKGKGNTKKSQQRFHEQSSTYTLPATALQSNTATISEQSPSQS</sequence>
<dbReference type="InterPro" id="IPR000504">
    <property type="entry name" value="RRM_dom"/>
</dbReference>
<dbReference type="GO" id="GO:0003723">
    <property type="term" value="F:RNA binding"/>
    <property type="evidence" value="ECO:0007669"/>
    <property type="project" value="UniProtKB-UniRule"/>
</dbReference>
<feature type="compositionally biased region" description="Basic residues" evidence="2">
    <location>
        <begin position="1006"/>
        <end position="1019"/>
    </location>
</feature>
<reference evidence="4 5" key="1">
    <citation type="submission" date="2023-01" db="EMBL/GenBank/DDBJ databases">
        <title>Analysis of 21 Apiospora genomes using comparative genomics revels a genus with tremendous synthesis potential of carbohydrate active enzymes and secondary metabolites.</title>
        <authorList>
            <person name="Sorensen T."/>
        </authorList>
    </citation>
    <scope>NUCLEOTIDE SEQUENCE [LARGE SCALE GENOMIC DNA]</scope>
    <source>
        <strain evidence="4 5">CBS 117206</strain>
    </source>
</reference>
<protein>
    <recommendedName>
        <fullName evidence="3">RRM domain-containing protein</fullName>
    </recommendedName>
</protein>
<evidence type="ECO:0000256" key="1">
    <source>
        <dbReference type="PROSITE-ProRule" id="PRU00176"/>
    </source>
</evidence>
<feature type="compositionally biased region" description="Basic and acidic residues" evidence="2">
    <location>
        <begin position="847"/>
        <end position="856"/>
    </location>
</feature>
<evidence type="ECO:0000256" key="2">
    <source>
        <dbReference type="SAM" id="MobiDB-lite"/>
    </source>
</evidence>
<feature type="region of interest" description="Disordered" evidence="2">
    <location>
        <begin position="578"/>
        <end position="604"/>
    </location>
</feature>
<proteinExistence type="predicted"/>
<dbReference type="PROSITE" id="PS50102">
    <property type="entry name" value="RRM"/>
    <property type="match status" value="1"/>
</dbReference>
<dbReference type="Gene3D" id="3.30.70.330">
    <property type="match status" value="1"/>
</dbReference>
<feature type="compositionally biased region" description="Low complexity" evidence="2">
    <location>
        <begin position="877"/>
        <end position="887"/>
    </location>
</feature>
<feature type="region of interest" description="Disordered" evidence="2">
    <location>
        <begin position="486"/>
        <end position="564"/>
    </location>
</feature>
<dbReference type="Proteomes" id="UP001392437">
    <property type="component" value="Unassembled WGS sequence"/>
</dbReference>
<dbReference type="InterPro" id="IPR035979">
    <property type="entry name" value="RBD_domain_sf"/>
</dbReference>
<feature type="compositionally biased region" description="Polar residues" evidence="2">
    <location>
        <begin position="909"/>
        <end position="927"/>
    </location>
</feature>
<feature type="compositionally biased region" description="Polar residues" evidence="2">
    <location>
        <begin position="819"/>
        <end position="833"/>
    </location>
</feature>
<feature type="compositionally biased region" description="Polar residues" evidence="2">
    <location>
        <begin position="956"/>
        <end position="1000"/>
    </location>
</feature>
<feature type="compositionally biased region" description="Polar residues" evidence="2">
    <location>
        <begin position="1024"/>
        <end position="1050"/>
    </location>
</feature>
<gene>
    <name evidence="4" type="ORF">PG999_000885</name>
</gene>
<dbReference type="CDD" id="cd00590">
    <property type="entry name" value="RRM_SF"/>
    <property type="match status" value="1"/>
</dbReference>
<feature type="compositionally biased region" description="Polar residues" evidence="2">
    <location>
        <begin position="525"/>
        <end position="536"/>
    </location>
</feature>
<evidence type="ECO:0000313" key="4">
    <source>
        <dbReference type="EMBL" id="KAK8132712.1"/>
    </source>
</evidence>
<evidence type="ECO:0000259" key="3">
    <source>
        <dbReference type="PROSITE" id="PS50102"/>
    </source>
</evidence>
<organism evidence="4 5">
    <name type="scientific">Apiospora kogelbergensis</name>
    <dbReference type="NCBI Taxonomy" id="1337665"/>
    <lineage>
        <taxon>Eukaryota</taxon>
        <taxon>Fungi</taxon>
        <taxon>Dikarya</taxon>
        <taxon>Ascomycota</taxon>
        <taxon>Pezizomycotina</taxon>
        <taxon>Sordariomycetes</taxon>
        <taxon>Xylariomycetidae</taxon>
        <taxon>Amphisphaeriales</taxon>
        <taxon>Apiosporaceae</taxon>
        <taxon>Apiospora</taxon>
    </lineage>
</organism>
<dbReference type="SMART" id="SM00360">
    <property type="entry name" value="RRM"/>
    <property type="match status" value="1"/>
</dbReference>
<feature type="domain" description="RRM" evidence="3">
    <location>
        <begin position="633"/>
        <end position="712"/>
    </location>
</feature>
<comment type="caution">
    <text evidence="4">The sequence shown here is derived from an EMBL/GenBank/DDBJ whole genome shotgun (WGS) entry which is preliminary data.</text>
</comment>
<dbReference type="Pfam" id="PF00076">
    <property type="entry name" value="RRM_1"/>
    <property type="match status" value="1"/>
</dbReference>
<dbReference type="EMBL" id="JAQQWP010000001">
    <property type="protein sequence ID" value="KAK8132712.1"/>
    <property type="molecule type" value="Genomic_DNA"/>
</dbReference>
<feature type="region of interest" description="Disordered" evidence="2">
    <location>
        <begin position="274"/>
        <end position="294"/>
    </location>
</feature>
<dbReference type="AlphaFoldDB" id="A0AAW0RD15"/>
<name>A0AAW0RD15_9PEZI</name>
<keyword evidence="5" id="KW-1185">Reference proteome</keyword>
<keyword evidence="1" id="KW-0694">RNA-binding</keyword>
<dbReference type="SUPFAM" id="SSF54928">
    <property type="entry name" value="RNA-binding domain, RBD"/>
    <property type="match status" value="1"/>
</dbReference>